<dbReference type="PROSITE" id="PS51257">
    <property type="entry name" value="PROKAR_LIPOPROTEIN"/>
    <property type="match status" value="1"/>
</dbReference>
<evidence type="ECO:0000313" key="4">
    <source>
        <dbReference type="Proteomes" id="UP000011087"/>
    </source>
</evidence>
<keyword evidence="4" id="KW-1185">Reference proteome</keyword>
<dbReference type="RefSeq" id="XP_005832712.1">
    <property type="nucleotide sequence ID" value="XM_005832655.1"/>
</dbReference>
<evidence type="ECO:0000313" key="2">
    <source>
        <dbReference type="EMBL" id="EKX45732.1"/>
    </source>
</evidence>
<reference evidence="4" key="2">
    <citation type="submission" date="2012-11" db="EMBL/GenBank/DDBJ databases">
        <authorList>
            <person name="Kuo A."/>
            <person name="Curtis B.A."/>
            <person name="Tanifuji G."/>
            <person name="Burki F."/>
            <person name="Gruber A."/>
            <person name="Irimia M."/>
            <person name="Maruyama S."/>
            <person name="Arias M.C."/>
            <person name="Ball S.G."/>
            <person name="Gile G.H."/>
            <person name="Hirakawa Y."/>
            <person name="Hopkins J.F."/>
            <person name="Rensing S.A."/>
            <person name="Schmutz J."/>
            <person name="Symeonidi A."/>
            <person name="Elias M."/>
            <person name="Eveleigh R.J."/>
            <person name="Herman E.K."/>
            <person name="Klute M.J."/>
            <person name="Nakayama T."/>
            <person name="Obornik M."/>
            <person name="Reyes-Prieto A."/>
            <person name="Armbrust E.V."/>
            <person name="Aves S.J."/>
            <person name="Beiko R.G."/>
            <person name="Coutinho P."/>
            <person name="Dacks J.B."/>
            <person name="Durnford D.G."/>
            <person name="Fast N.M."/>
            <person name="Green B.R."/>
            <person name="Grisdale C."/>
            <person name="Hempe F."/>
            <person name="Henrissat B."/>
            <person name="Hoppner M.P."/>
            <person name="Ishida K.-I."/>
            <person name="Kim E."/>
            <person name="Koreny L."/>
            <person name="Kroth P.G."/>
            <person name="Liu Y."/>
            <person name="Malik S.-B."/>
            <person name="Maier U.G."/>
            <person name="McRose D."/>
            <person name="Mock T."/>
            <person name="Neilson J.A."/>
            <person name="Onodera N.T."/>
            <person name="Poole A.M."/>
            <person name="Pritham E.J."/>
            <person name="Richards T.A."/>
            <person name="Rocap G."/>
            <person name="Roy S.W."/>
            <person name="Sarai C."/>
            <person name="Schaack S."/>
            <person name="Shirato S."/>
            <person name="Slamovits C.H."/>
            <person name="Spencer D.F."/>
            <person name="Suzuki S."/>
            <person name="Worden A.Z."/>
            <person name="Zauner S."/>
            <person name="Barry K."/>
            <person name="Bell C."/>
            <person name="Bharti A.K."/>
            <person name="Crow J.A."/>
            <person name="Grimwood J."/>
            <person name="Kramer R."/>
            <person name="Lindquist E."/>
            <person name="Lucas S."/>
            <person name="Salamov A."/>
            <person name="McFadden G.I."/>
            <person name="Lane C.E."/>
            <person name="Keeling P.J."/>
            <person name="Gray M.W."/>
            <person name="Grigoriev I.V."/>
            <person name="Archibald J.M."/>
        </authorList>
    </citation>
    <scope>NUCLEOTIDE SEQUENCE</scope>
    <source>
        <strain evidence="4">CCMP2712</strain>
    </source>
</reference>
<name>L1JBQ1_GUITC</name>
<feature type="region of interest" description="Disordered" evidence="1">
    <location>
        <begin position="170"/>
        <end position="193"/>
    </location>
</feature>
<dbReference type="PaxDb" id="55529-EKX45732"/>
<dbReference type="EMBL" id="JH992998">
    <property type="protein sequence ID" value="EKX45732.1"/>
    <property type="molecule type" value="Genomic_DNA"/>
</dbReference>
<evidence type="ECO:0000313" key="3">
    <source>
        <dbReference type="EnsemblProtists" id="EKX45732"/>
    </source>
</evidence>
<gene>
    <name evidence="2" type="ORF">GUITHDRAFT_138923</name>
</gene>
<dbReference type="HOGENOM" id="CLU_809999_0_0_1"/>
<protein>
    <submittedName>
        <fullName evidence="2 3">Uncharacterized protein</fullName>
    </submittedName>
</protein>
<accession>L1JBQ1</accession>
<sequence>MALARVSAQKWLLGTASLAGCALVVVLLAHMGRAREQTVLTFWDGAAADEPGYAEEASNQIGTGYFSDHVGYWERPGYWNNRALADNSESKMDDRMMRDAESQQFYETGGADFMDTKSLYDPSDGENANFVDGAYNNAWPGTGGGIYGWDDLASENDLYDGQVGRKRYARGDSEQMDLRETEKKRSLLPPSTSLDRNLLPPEFGFASAHVNMRECALLRMLALVLVMAGETSEMRSRDMATDAPFLCPHAASTSLSIARDIERIRGGAGEAPDPRHLLLLILRLIASIRQRRPMQQPAQQHEQAGEEAYLQWLTDPFALGTPQSATTPIRIDRAARGSSCFRL</sequence>
<dbReference type="GeneID" id="17302399"/>
<dbReference type="Proteomes" id="UP000011087">
    <property type="component" value="Unassembled WGS sequence"/>
</dbReference>
<evidence type="ECO:0000256" key="1">
    <source>
        <dbReference type="SAM" id="MobiDB-lite"/>
    </source>
</evidence>
<organism evidence="2">
    <name type="scientific">Guillardia theta (strain CCMP2712)</name>
    <name type="common">Cryptophyte</name>
    <dbReference type="NCBI Taxonomy" id="905079"/>
    <lineage>
        <taxon>Eukaryota</taxon>
        <taxon>Cryptophyceae</taxon>
        <taxon>Pyrenomonadales</taxon>
        <taxon>Geminigeraceae</taxon>
        <taxon>Guillardia</taxon>
    </lineage>
</organism>
<dbReference type="AlphaFoldDB" id="L1JBQ1"/>
<feature type="compositionally biased region" description="Basic and acidic residues" evidence="1">
    <location>
        <begin position="170"/>
        <end position="185"/>
    </location>
</feature>
<proteinExistence type="predicted"/>
<reference evidence="3" key="3">
    <citation type="submission" date="2016-03" db="UniProtKB">
        <authorList>
            <consortium name="EnsemblProtists"/>
        </authorList>
    </citation>
    <scope>IDENTIFICATION</scope>
</reference>
<dbReference type="EnsemblProtists" id="EKX45732">
    <property type="protein sequence ID" value="EKX45732"/>
    <property type="gene ID" value="GUITHDRAFT_138923"/>
</dbReference>
<dbReference type="KEGG" id="gtt:GUITHDRAFT_138923"/>
<reference evidence="2 4" key="1">
    <citation type="journal article" date="2012" name="Nature">
        <title>Algal genomes reveal evolutionary mosaicism and the fate of nucleomorphs.</title>
        <authorList>
            <consortium name="DOE Joint Genome Institute"/>
            <person name="Curtis B.A."/>
            <person name="Tanifuji G."/>
            <person name="Burki F."/>
            <person name="Gruber A."/>
            <person name="Irimia M."/>
            <person name="Maruyama S."/>
            <person name="Arias M.C."/>
            <person name="Ball S.G."/>
            <person name="Gile G.H."/>
            <person name="Hirakawa Y."/>
            <person name="Hopkins J.F."/>
            <person name="Kuo A."/>
            <person name="Rensing S.A."/>
            <person name="Schmutz J."/>
            <person name="Symeonidi A."/>
            <person name="Elias M."/>
            <person name="Eveleigh R.J."/>
            <person name="Herman E.K."/>
            <person name="Klute M.J."/>
            <person name="Nakayama T."/>
            <person name="Obornik M."/>
            <person name="Reyes-Prieto A."/>
            <person name="Armbrust E.V."/>
            <person name="Aves S.J."/>
            <person name="Beiko R.G."/>
            <person name="Coutinho P."/>
            <person name="Dacks J.B."/>
            <person name="Durnford D.G."/>
            <person name="Fast N.M."/>
            <person name="Green B.R."/>
            <person name="Grisdale C.J."/>
            <person name="Hempel F."/>
            <person name="Henrissat B."/>
            <person name="Hoppner M.P."/>
            <person name="Ishida K."/>
            <person name="Kim E."/>
            <person name="Koreny L."/>
            <person name="Kroth P.G."/>
            <person name="Liu Y."/>
            <person name="Malik S.B."/>
            <person name="Maier U.G."/>
            <person name="McRose D."/>
            <person name="Mock T."/>
            <person name="Neilson J.A."/>
            <person name="Onodera N.T."/>
            <person name="Poole A.M."/>
            <person name="Pritham E.J."/>
            <person name="Richards T.A."/>
            <person name="Rocap G."/>
            <person name="Roy S.W."/>
            <person name="Sarai C."/>
            <person name="Schaack S."/>
            <person name="Shirato S."/>
            <person name="Slamovits C.H."/>
            <person name="Spencer D.F."/>
            <person name="Suzuki S."/>
            <person name="Worden A.Z."/>
            <person name="Zauner S."/>
            <person name="Barry K."/>
            <person name="Bell C."/>
            <person name="Bharti A.K."/>
            <person name="Crow J.A."/>
            <person name="Grimwood J."/>
            <person name="Kramer R."/>
            <person name="Lindquist E."/>
            <person name="Lucas S."/>
            <person name="Salamov A."/>
            <person name="McFadden G.I."/>
            <person name="Lane C.E."/>
            <person name="Keeling P.J."/>
            <person name="Gray M.W."/>
            <person name="Grigoriev I.V."/>
            <person name="Archibald J.M."/>
        </authorList>
    </citation>
    <scope>NUCLEOTIDE SEQUENCE</scope>
    <source>
        <strain evidence="2 4">CCMP2712</strain>
    </source>
</reference>